<dbReference type="OrthoDB" id="9883498at2"/>
<evidence type="ECO:0000313" key="2">
    <source>
        <dbReference type="Proteomes" id="UP000232163"/>
    </source>
</evidence>
<proteinExistence type="predicted"/>
<dbReference type="AlphaFoldDB" id="A0A2N9VW15"/>
<dbReference type="EMBL" id="MZMT01000037">
    <property type="protein sequence ID" value="PIO43683.1"/>
    <property type="molecule type" value="Genomic_DNA"/>
</dbReference>
<dbReference type="KEGG" id="pht:BLM14_07060"/>
<organism evidence="1 2">
    <name type="scientific">Phyllobacterium zundukense</name>
    <dbReference type="NCBI Taxonomy" id="1867719"/>
    <lineage>
        <taxon>Bacteria</taxon>
        <taxon>Pseudomonadati</taxon>
        <taxon>Pseudomonadota</taxon>
        <taxon>Alphaproteobacteria</taxon>
        <taxon>Hyphomicrobiales</taxon>
        <taxon>Phyllobacteriaceae</taxon>
        <taxon>Phyllobacterium</taxon>
    </lineage>
</organism>
<dbReference type="RefSeq" id="WP_099998742.1">
    <property type="nucleotide sequence ID" value="NZ_CP017940.1"/>
</dbReference>
<accession>A0A2N9VW15</accession>
<keyword evidence="2" id="KW-1185">Reference proteome</keyword>
<gene>
    <name evidence="1" type="ORF">B5P45_17445</name>
</gene>
<dbReference type="Proteomes" id="UP000232163">
    <property type="component" value="Unassembled WGS sequence"/>
</dbReference>
<comment type="caution">
    <text evidence="1">The sequence shown here is derived from an EMBL/GenBank/DDBJ whole genome shotgun (WGS) entry which is preliminary data.</text>
</comment>
<protein>
    <submittedName>
        <fullName evidence="1">Uncharacterized protein</fullName>
    </submittedName>
</protein>
<evidence type="ECO:0000313" key="1">
    <source>
        <dbReference type="EMBL" id="PIO43683.1"/>
    </source>
</evidence>
<reference evidence="1 2" key="1">
    <citation type="journal article" date="2017" name="Int J Environ Stud">
        <title>Does the Miocene-Pliocene relict legume Oxytropis triphylla form nitrogen-fixing nodules with a combination of bacterial strains?</title>
        <authorList>
            <person name="Safronova V."/>
            <person name="Belimov A."/>
            <person name="Sazanova A."/>
            <person name="Kuznetsova I."/>
            <person name="Popova J."/>
            <person name="Andronov E."/>
            <person name="Verkhozina A."/>
            <person name="Tikhonovich I."/>
        </authorList>
    </citation>
    <scope>NUCLEOTIDE SEQUENCE [LARGE SCALE GENOMIC DNA]</scope>
    <source>
        <strain evidence="1 2">Tri-38</strain>
    </source>
</reference>
<name>A0A2N9VW15_9HYPH</name>
<sequence>MTTQTAFDFMRPAFTAAEPTRFRIDLTDKTYGPHCEIAVMQNDNGTWAKQVGYQISYMGMGGPFYGSYPSAEAALESAVEYFRHSFQRTLDNPCSVQSDRDRVHLRRLLARLDEVSA</sequence>